<dbReference type="Pfam" id="PF08241">
    <property type="entry name" value="Methyltransf_11"/>
    <property type="match status" value="1"/>
</dbReference>
<organism evidence="2 3">
    <name type="scientific">Agaricus bisporus var. burnettii</name>
    <dbReference type="NCBI Taxonomy" id="192524"/>
    <lineage>
        <taxon>Eukaryota</taxon>
        <taxon>Fungi</taxon>
        <taxon>Dikarya</taxon>
        <taxon>Basidiomycota</taxon>
        <taxon>Agaricomycotina</taxon>
        <taxon>Agaricomycetes</taxon>
        <taxon>Agaricomycetidae</taxon>
        <taxon>Agaricales</taxon>
        <taxon>Agaricineae</taxon>
        <taxon>Agaricaceae</taxon>
        <taxon>Agaricus</taxon>
    </lineage>
</organism>
<sequence length="232" mass="25865">MSLHSHSHHLHQHHSHGHVTAAQANKDFFDDPEHAQENFPHVEDLAARVAKGIIKNYDKLEKEKTVAMDFACGNGFVSKGLMPFVKSILGVDISPVVVEKYNANFKDEDASAVCMELKGEKDELENARFDLIFCTASYHHLASYEEMTRILTSFLKPGGDLIVVDMLHLEGLQHFSAAALEHAVPHKHGLSKDDIQRAYDGAGLTMKSFNLLPPAEYEFPSIFIAIGEKPYV</sequence>
<comment type="caution">
    <text evidence="2">The sequence shown here is derived from an EMBL/GenBank/DDBJ whole genome shotgun (WGS) entry which is preliminary data.</text>
</comment>
<dbReference type="PANTHER" id="PTHR43861:SF1">
    <property type="entry name" value="TRANS-ACONITATE 2-METHYLTRANSFERASE"/>
    <property type="match status" value="1"/>
</dbReference>
<protein>
    <recommendedName>
        <fullName evidence="1">Methyltransferase type 11 domain-containing protein</fullName>
    </recommendedName>
</protein>
<reference evidence="2 3" key="1">
    <citation type="journal article" name="Sci. Rep.">
        <title>Telomere-to-telomere assembled and centromere annotated genomes of the two main subspecies of the button mushroom Agaricus bisporus reveal especially polymorphic chromosome ends.</title>
        <authorList>
            <person name="Sonnenberg A.S.M."/>
            <person name="Sedaghat-Telgerd N."/>
            <person name="Lavrijssen B."/>
            <person name="Ohm R.A."/>
            <person name="Hendrickx P.M."/>
            <person name="Scholtmeijer K."/>
            <person name="Baars J.J.P."/>
            <person name="van Peer A."/>
        </authorList>
    </citation>
    <scope>NUCLEOTIDE SEQUENCE [LARGE SCALE GENOMIC DNA]</scope>
    <source>
        <strain evidence="2 3">H119_p4</strain>
    </source>
</reference>
<dbReference type="GO" id="GO:0008757">
    <property type="term" value="F:S-adenosylmethionine-dependent methyltransferase activity"/>
    <property type="evidence" value="ECO:0007669"/>
    <property type="project" value="InterPro"/>
</dbReference>
<dbReference type="PANTHER" id="PTHR43861">
    <property type="entry name" value="TRANS-ACONITATE 2-METHYLTRANSFERASE-RELATED"/>
    <property type="match status" value="1"/>
</dbReference>
<gene>
    <name evidence="2" type="ORF">Agabi119p4_3913</name>
</gene>
<dbReference type="InterPro" id="IPR029063">
    <property type="entry name" value="SAM-dependent_MTases_sf"/>
</dbReference>
<dbReference type="SUPFAM" id="SSF53335">
    <property type="entry name" value="S-adenosyl-L-methionine-dependent methyltransferases"/>
    <property type="match status" value="1"/>
</dbReference>
<dbReference type="Proteomes" id="UP000629468">
    <property type="component" value="Unassembled WGS sequence"/>
</dbReference>
<dbReference type="AlphaFoldDB" id="A0A8H7F5Y0"/>
<evidence type="ECO:0000259" key="1">
    <source>
        <dbReference type="Pfam" id="PF08241"/>
    </source>
</evidence>
<accession>A0A8H7F5Y0</accession>
<dbReference type="Gene3D" id="3.40.50.150">
    <property type="entry name" value="Vaccinia Virus protein VP39"/>
    <property type="match status" value="1"/>
</dbReference>
<dbReference type="InterPro" id="IPR013216">
    <property type="entry name" value="Methyltransf_11"/>
</dbReference>
<proteinExistence type="predicted"/>
<feature type="domain" description="Methyltransferase type 11" evidence="1">
    <location>
        <begin position="69"/>
        <end position="163"/>
    </location>
</feature>
<dbReference type="CDD" id="cd02440">
    <property type="entry name" value="AdoMet_MTases"/>
    <property type="match status" value="1"/>
</dbReference>
<dbReference type="EMBL" id="JABXXO010000005">
    <property type="protein sequence ID" value="KAF7777841.1"/>
    <property type="molecule type" value="Genomic_DNA"/>
</dbReference>
<evidence type="ECO:0000313" key="3">
    <source>
        <dbReference type="Proteomes" id="UP000629468"/>
    </source>
</evidence>
<name>A0A8H7F5Y0_AGABI</name>
<evidence type="ECO:0000313" key="2">
    <source>
        <dbReference type="EMBL" id="KAF7777841.1"/>
    </source>
</evidence>